<evidence type="ECO:0000313" key="2">
    <source>
        <dbReference type="Proteomes" id="UP001501771"/>
    </source>
</evidence>
<gene>
    <name evidence="1" type="ORF">GCM10009844_23920</name>
</gene>
<dbReference type="EMBL" id="BAAAQR010000006">
    <property type="protein sequence ID" value="GAA2147068.1"/>
    <property type="molecule type" value="Genomic_DNA"/>
</dbReference>
<keyword evidence="2" id="KW-1185">Reference proteome</keyword>
<organism evidence="1 2">
    <name type="scientific">Nocardioides koreensis</name>
    <dbReference type="NCBI Taxonomy" id="433651"/>
    <lineage>
        <taxon>Bacteria</taxon>
        <taxon>Bacillati</taxon>
        <taxon>Actinomycetota</taxon>
        <taxon>Actinomycetes</taxon>
        <taxon>Propionibacteriales</taxon>
        <taxon>Nocardioidaceae</taxon>
        <taxon>Nocardioides</taxon>
    </lineage>
</organism>
<reference evidence="1 2" key="1">
    <citation type="journal article" date="2019" name="Int. J. Syst. Evol. Microbiol.">
        <title>The Global Catalogue of Microorganisms (GCM) 10K type strain sequencing project: providing services to taxonomists for standard genome sequencing and annotation.</title>
        <authorList>
            <consortium name="The Broad Institute Genomics Platform"/>
            <consortium name="The Broad Institute Genome Sequencing Center for Infectious Disease"/>
            <person name="Wu L."/>
            <person name="Ma J."/>
        </authorList>
    </citation>
    <scope>NUCLEOTIDE SEQUENCE [LARGE SCALE GENOMIC DNA]</scope>
    <source>
        <strain evidence="1 2">JCM 16022</strain>
    </source>
</reference>
<proteinExistence type="predicted"/>
<accession>A0ABN2ZT35</accession>
<protein>
    <submittedName>
        <fullName evidence="1">Uncharacterized protein</fullName>
    </submittedName>
</protein>
<comment type="caution">
    <text evidence="1">The sequence shown here is derived from an EMBL/GenBank/DDBJ whole genome shotgun (WGS) entry which is preliminary data.</text>
</comment>
<name>A0ABN2ZT35_9ACTN</name>
<sequence>MQLDELTLDGYRYDARILATPLEYLHFLSATGKRPGACGPIGMEAIIQQDLEWQVESVALDVHRVVRERSGGPACTCGLVMNYGDVVTSAGHRDLRDWRLAERPYAVSRGQDAAERFAVVCPTCRLGVTAPSLADAHDRRTDHDCDDLGALNTPAELRLHLGLAG</sequence>
<evidence type="ECO:0000313" key="1">
    <source>
        <dbReference type="EMBL" id="GAA2147068.1"/>
    </source>
</evidence>
<dbReference type="RefSeq" id="WP_344152054.1">
    <property type="nucleotide sequence ID" value="NZ_BAAAQR010000006.1"/>
</dbReference>
<dbReference type="Proteomes" id="UP001501771">
    <property type="component" value="Unassembled WGS sequence"/>
</dbReference>